<reference evidence="2 3" key="1">
    <citation type="submission" date="2021-06" db="EMBL/GenBank/DDBJ databases">
        <title>Caerostris darwini draft genome.</title>
        <authorList>
            <person name="Kono N."/>
            <person name="Arakawa K."/>
        </authorList>
    </citation>
    <scope>NUCLEOTIDE SEQUENCE [LARGE SCALE GENOMIC DNA]</scope>
</reference>
<gene>
    <name evidence="2" type="ORF">CDAR_410801</name>
</gene>
<organism evidence="2 3">
    <name type="scientific">Caerostris darwini</name>
    <dbReference type="NCBI Taxonomy" id="1538125"/>
    <lineage>
        <taxon>Eukaryota</taxon>
        <taxon>Metazoa</taxon>
        <taxon>Ecdysozoa</taxon>
        <taxon>Arthropoda</taxon>
        <taxon>Chelicerata</taxon>
        <taxon>Arachnida</taxon>
        <taxon>Araneae</taxon>
        <taxon>Araneomorphae</taxon>
        <taxon>Entelegynae</taxon>
        <taxon>Araneoidea</taxon>
        <taxon>Araneidae</taxon>
        <taxon>Caerostris</taxon>
    </lineage>
</organism>
<proteinExistence type="predicted"/>
<sequence length="345" mass="39335">MPIETKYTIIIKHLSGCAQNNNHQYVQSHNVVHYQETSFSNLEQGHCPVHPNQTAPVYLSKMDQGYRIMHPNHASPSKLILQGIPNMISQAPSSNLNRSAFPLYPNQNSSDHPLNSFPNRTVSRCPSKLHHQGPLPVHLNLTFPTYNSTQSNDTQTTPAFSSSSGQRHQVVSPNKTTTVFPSISDQCYHTVRPPHQNLSPTPSCFHQDYCSARPKKEVSADSSRFECYPRKKLLVKWEKTTEETLSILNNSTEVSCFDQDPASIIPKKRLRNKWNQTTNETFSKLDNSSATKPKKRLLSRWNQHTVKTFSNLNNSTEVTCFDQDHVSIIPKKRLLNRWNQTTNIF</sequence>
<comment type="caution">
    <text evidence="2">The sequence shown here is derived from an EMBL/GenBank/DDBJ whole genome shotgun (WGS) entry which is preliminary data.</text>
</comment>
<name>A0AAV4SEN5_9ARAC</name>
<keyword evidence="3" id="KW-1185">Reference proteome</keyword>
<protein>
    <submittedName>
        <fullName evidence="2">Uncharacterized protein</fullName>
    </submittedName>
</protein>
<evidence type="ECO:0000256" key="1">
    <source>
        <dbReference type="SAM" id="MobiDB-lite"/>
    </source>
</evidence>
<evidence type="ECO:0000313" key="2">
    <source>
        <dbReference type="EMBL" id="GIY31957.1"/>
    </source>
</evidence>
<dbReference type="AlphaFoldDB" id="A0AAV4SEN5"/>
<dbReference type="EMBL" id="BPLQ01007740">
    <property type="protein sequence ID" value="GIY31957.1"/>
    <property type="molecule type" value="Genomic_DNA"/>
</dbReference>
<evidence type="ECO:0000313" key="3">
    <source>
        <dbReference type="Proteomes" id="UP001054837"/>
    </source>
</evidence>
<accession>A0AAV4SEN5</accession>
<dbReference type="Proteomes" id="UP001054837">
    <property type="component" value="Unassembled WGS sequence"/>
</dbReference>
<feature type="region of interest" description="Disordered" evidence="1">
    <location>
        <begin position="148"/>
        <end position="173"/>
    </location>
</feature>